<sequence>KKKKIIQFTFHRLLQEIDDHVTAPRLVVMLDQMKRWGDNS</sequence>
<dbReference type="Proteomes" id="UP000789396">
    <property type="component" value="Unassembled WGS sequence"/>
</dbReference>
<name>A0A9N9JUQ1_9GLOM</name>
<reference evidence="1" key="1">
    <citation type="submission" date="2021-06" db="EMBL/GenBank/DDBJ databases">
        <authorList>
            <person name="Kallberg Y."/>
            <person name="Tangrot J."/>
            <person name="Rosling A."/>
        </authorList>
    </citation>
    <scope>NUCLEOTIDE SEQUENCE</scope>
    <source>
        <strain evidence="1">IN212</strain>
    </source>
</reference>
<evidence type="ECO:0000313" key="1">
    <source>
        <dbReference type="EMBL" id="CAG8798224.1"/>
    </source>
</evidence>
<keyword evidence="2" id="KW-1185">Reference proteome</keyword>
<dbReference type="AlphaFoldDB" id="A0A9N9JUQ1"/>
<gene>
    <name evidence="1" type="ORF">RFULGI_LOCUS17456</name>
</gene>
<protein>
    <submittedName>
        <fullName evidence="1">9566_t:CDS:1</fullName>
    </submittedName>
</protein>
<comment type="caution">
    <text evidence="1">The sequence shown here is derived from an EMBL/GenBank/DDBJ whole genome shotgun (WGS) entry which is preliminary data.</text>
</comment>
<organism evidence="1 2">
    <name type="scientific">Racocetra fulgida</name>
    <dbReference type="NCBI Taxonomy" id="60492"/>
    <lineage>
        <taxon>Eukaryota</taxon>
        <taxon>Fungi</taxon>
        <taxon>Fungi incertae sedis</taxon>
        <taxon>Mucoromycota</taxon>
        <taxon>Glomeromycotina</taxon>
        <taxon>Glomeromycetes</taxon>
        <taxon>Diversisporales</taxon>
        <taxon>Gigasporaceae</taxon>
        <taxon>Racocetra</taxon>
    </lineage>
</organism>
<evidence type="ECO:0000313" key="2">
    <source>
        <dbReference type="Proteomes" id="UP000789396"/>
    </source>
</evidence>
<proteinExistence type="predicted"/>
<feature type="non-terminal residue" evidence="1">
    <location>
        <position position="1"/>
    </location>
</feature>
<accession>A0A9N9JUQ1</accession>
<dbReference type="EMBL" id="CAJVPZ010068606">
    <property type="protein sequence ID" value="CAG8798224.1"/>
    <property type="molecule type" value="Genomic_DNA"/>
</dbReference>